<keyword evidence="1" id="KW-0238">DNA-binding</keyword>
<evidence type="ECO:0000256" key="1">
    <source>
        <dbReference type="ARBA" id="ARBA00023125"/>
    </source>
</evidence>
<dbReference type="InParanoid" id="S2J1S6"/>
<dbReference type="Pfam" id="PF02257">
    <property type="entry name" value="RFX_DNA_binding"/>
    <property type="match status" value="1"/>
</dbReference>
<feature type="region of interest" description="Disordered" evidence="2">
    <location>
        <begin position="524"/>
        <end position="551"/>
    </location>
</feature>
<organism evidence="4 5">
    <name type="scientific">Mucor circinelloides f. circinelloides (strain 1006PhL)</name>
    <name type="common">Mucormycosis agent</name>
    <name type="synonym">Calyptromyces circinelloides</name>
    <dbReference type="NCBI Taxonomy" id="1220926"/>
    <lineage>
        <taxon>Eukaryota</taxon>
        <taxon>Fungi</taxon>
        <taxon>Fungi incertae sedis</taxon>
        <taxon>Mucoromycota</taxon>
        <taxon>Mucoromycotina</taxon>
        <taxon>Mucoromycetes</taxon>
        <taxon>Mucorales</taxon>
        <taxon>Mucorineae</taxon>
        <taxon>Mucoraceae</taxon>
        <taxon>Mucor</taxon>
    </lineage>
</organism>
<protein>
    <recommendedName>
        <fullName evidence="3">RFX-type winged-helix domain-containing protein</fullName>
    </recommendedName>
</protein>
<dbReference type="GO" id="GO:0000978">
    <property type="term" value="F:RNA polymerase II cis-regulatory region sequence-specific DNA binding"/>
    <property type="evidence" value="ECO:0007669"/>
    <property type="project" value="TreeGrafter"/>
</dbReference>
<dbReference type="AlphaFoldDB" id="S2J1S6"/>
<dbReference type="SUPFAM" id="SSF46785">
    <property type="entry name" value="Winged helix' DNA-binding domain"/>
    <property type="match status" value="1"/>
</dbReference>
<dbReference type="InterPro" id="IPR036388">
    <property type="entry name" value="WH-like_DNA-bd_sf"/>
</dbReference>
<dbReference type="Pfam" id="PF25340">
    <property type="entry name" value="BCD_RFX"/>
    <property type="match status" value="1"/>
</dbReference>
<keyword evidence="5" id="KW-1185">Reference proteome</keyword>
<accession>S2J1S6</accession>
<evidence type="ECO:0000313" key="4">
    <source>
        <dbReference type="EMBL" id="EPB84011.1"/>
    </source>
</evidence>
<reference evidence="5" key="1">
    <citation type="submission" date="2013-05" db="EMBL/GenBank/DDBJ databases">
        <title>The Genome sequence of Mucor circinelloides f. circinelloides 1006PhL.</title>
        <authorList>
            <consortium name="The Broad Institute Genomics Platform"/>
            <person name="Cuomo C."/>
            <person name="Earl A."/>
            <person name="Findley K."/>
            <person name="Lee S.C."/>
            <person name="Walker B."/>
            <person name="Young S."/>
            <person name="Zeng Q."/>
            <person name="Gargeya S."/>
            <person name="Fitzgerald M."/>
            <person name="Haas B."/>
            <person name="Abouelleil A."/>
            <person name="Allen A.W."/>
            <person name="Alvarado L."/>
            <person name="Arachchi H.M."/>
            <person name="Berlin A.M."/>
            <person name="Chapman S.B."/>
            <person name="Gainer-Dewar J."/>
            <person name="Goldberg J."/>
            <person name="Griggs A."/>
            <person name="Gujja S."/>
            <person name="Hansen M."/>
            <person name="Howarth C."/>
            <person name="Imamovic A."/>
            <person name="Ireland A."/>
            <person name="Larimer J."/>
            <person name="McCowan C."/>
            <person name="Murphy C."/>
            <person name="Pearson M."/>
            <person name="Poon T.W."/>
            <person name="Priest M."/>
            <person name="Roberts A."/>
            <person name="Saif S."/>
            <person name="Shea T."/>
            <person name="Sisk P."/>
            <person name="Sykes S."/>
            <person name="Wortman J."/>
            <person name="Nusbaum C."/>
            <person name="Birren B."/>
        </authorList>
    </citation>
    <scope>NUCLEOTIDE SEQUENCE [LARGE SCALE GENOMIC DNA]</scope>
    <source>
        <strain evidence="5">1006PhL</strain>
    </source>
</reference>
<dbReference type="PANTHER" id="PTHR12619:SF5">
    <property type="entry name" value="TRANSCRIPTION FACTOR RFX4"/>
    <property type="match status" value="1"/>
</dbReference>
<dbReference type="FunCoup" id="S2J1S6">
    <property type="interactions" value="447"/>
</dbReference>
<dbReference type="FunFam" id="1.10.10.10:FF:000422">
    <property type="entry name" value="DNA-binding protein RFX7"/>
    <property type="match status" value="1"/>
</dbReference>
<dbReference type="OMA" id="FYRNSSM"/>
<evidence type="ECO:0000313" key="5">
    <source>
        <dbReference type="Proteomes" id="UP000014254"/>
    </source>
</evidence>
<dbReference type="InterPro" id="IPR003150">
    <property type="entry name" value="DNA-bd_RFX"/>
</dbReference>
<dbReference type="InterPro" id="IPR039779">
    <property type="entry name" value="RFX-like"/>
</dbReference>
<evidence type="ECO:0000259" key="3">
    <source>
        <dbReference type="PROSITE" id="PS51526"/>
    </source>
</evidence>
<evidence type="ECO:0000256" key="2">
    <source>
        <dbReference type="SAM" id="MobiDB-lite"/>
    </source>
</evidence>
<dbReference type="Proteomes" id="UP000014254">
    <property type="component" value="Unassembled WGS sequence"/>
</dbReference>
<gene>
    <name evidence="4" type="ORF">HMPREF1544_09210</name>
</gene>
<feature type="domain" description="RFX-type winged-helix" evidence="3">
    <location>
        <begin position="67"/>
        <end position="142"/>
    </location>
</feature>
<name>S2J1S6_MUCC1</name>
<dbReference type="InterPro" id="IPR057321">
    <property type="entry name" value="RFX1-4/6/8-like_BCD"/>
</dbReference>
<feature type="compositionally biased region" description="Basic residues" evidence="2">
    <location>
        <begin position="164"/>
        <end position="173"/>
    </location>
</feature>
<sequence>MAVVDPISTTSPNVNMTGHSENIQVDDGQVQSSETEKDPSYTINLTSSEPESIDPNIIADREASLQVTSWIQTNYIREKNHNVPRKNMYEHYQSSCTANNVTPVNSATFGKLLRNVFPDLKTRRLGTRGQSKYHYCGIRVRTSQDPEPMPIAELMQDHATSSSSRRRNSHRRSLTSGSIATVTTASSTEASSSAAPSTPNAPALSSSGIASDYNHLPIFSLPLLPPYRYNDQVTNGVVVDFTNAYERHCKDVFNLVCTNQVESIQNVMHAFYREMPERFIFLIQMVPEITESMWKWDCILYDTIISRFLPTINHALSQETVNSLRLYTREVRDYVESSLIHYPTTLVQKKADVARIFSAKFRRQLTLNFAAQNAANILNHQHLVNAMCHDWNNFDVDGILDQTLWVCDCDTQQIRHILRTEVYQLLNNKPSIEHWMFWLGTLVDKYVNNFEPSSLNEANLYLSKCKQFLLKWNFYTALVMKDLAVQNSPSFASFHTLRLFLDDYILYLVEENISLVNHNMMQRHQQAHNGGGGASTASSTSASFSHLSNQE</sequence>
<dbReference type="PROSITE" id="PS51526">
    <property type="entry name" value="RFX_DBD"/>
    <property type="match status" value="1"/>
</dbReference>
<dbReference type="eggNOG" id="KOG3712">
    <property type="taxonomic scope" value="Eukaryota"/>
</dbReference>
<feature type="region of interest" description="Disordered" evidence="2">
    <location>
        <begin position="1"/>
        <end position="41"/>
    </location>
</feature>
<feature type="compositionally biased region" description="Low complexity" evidence="2">
    <location>
        <begin position="175"/>
        <end position="204"/>
    </location>
</feature>
<dbReference type="VEuPathDB" id="FungiDB:HMPREF1544_09210"/>
<dbReference type="GO" id="GO:0000981">
    <property type="term" value="F:DNA-binding transcription factor activity, RNA polymerase II-specific"/>
    <property type="evidence" value="ECO:0007669"/>
    <property type="project" value="TreeGrafter"/>
</dbReference>
<dbReference type="PANTHER" id="PTHR12619">
    <property type="entry name" value="RFX TRANSCRIPTION FACTOR FAMILY"/>
    <property type="match status" value="1"/>
</dbReference>
<dbReference type="OrthoDB" id="10056949at2759"/>
<dbReference type="Gene3D" id="1.10.10.10">
    <property type="entry name" value="Winged helix-like DNA-binding domain superfamily/Winged helix DNA-binding domain"/>
    <property type="match status" value="1"/>
</dbReference>
<feature type="region of interest" description="Disordered" evidence="2">
    <location>
        <begin position="156"/>
        <end position="204"/>
    </location>
</feature>
<dbReference type="EMBL" id="KE124051">
    <property type="protein sequence ID" value="EPB84011.1"/>
    <property type="molecule type" value="Genomic_DNA"/>
</dbReference>
<proteinExistence type="predicted"/>
<feature type="compositionally biased region" description="Polar residues" evidence="2">
    <location>
        <begin position="7"/>
        <end position="33"/>
    </location>
</feature>
<dbReference type="InterPro" id="IPR036390">
    <property type="entry name" value="WH_DNA-bd_sf"/>
</dbReference>
<dbReference type="STRING" id="1220926.S2J1S6"/>